<dbReference type="GO" id="GO:0005829">
    <property type="term" value="C:cytosol"/>
    <property type="evidence" value="ECO:0007669"/>
    <property type="project" value="TreeGrafter"/>
</dbReference>
<dbReference type="EMBL" id="UYYB01030907">
    <property type="protein sequence ID" value="VDM73472.1"/>
    <property type="molecule type" value="Genomic_DNA"/>
</dbReference>
<keyword evidence="4" id="KW-1185">Reference proteome</keyword>
<feature type="repeat" description="HEAT" evidence="2">
    <location>
        <begin position="1"/>
        <end position="37"/>
    </location>
</feature>
<name>A0A3P7L1Z4_STRVU</name>
<dbReference type="SUPFAM" id="SSF48371">
    <property type="entry name" value="ARM repeat"/>
    <property type="match status" value="1"/>
</dbReference>
<dbReference type="Proteomes" id="UP000270094">
    <property type="component" value="Unassembled WGS sequence"/>
</dbReference>
<dbReference type="PANTHER" id="PTHR10648">
    <property type="entry name" value="SERINE/THREONINE-PROTEIN PHOSPHATASE PP2A 65 KDA REGULATORY SUBUNIT"/>
    <property type="match status" value="1"/>
</dbReference>
<dbReference type="InterPro" id="IPR021133">
    <property type="entry name" value="HEAT_type_2"/>
</dbReference>
<dbReference type="GO" id="GO:0019888">
    <property type="term" value="F:protein phosphatase regulator activity"/>
    <property type="evidence" value="ECO:0007669"/>
    <property type="project" value="TreeGrafter"/>
</dbReference>
<evidence type="ECO:0000256" key="1">
    <source>
        <dbReference type="ARBA" id="ARBA00022737"/>
    </source>
</evidence>
<evidence type="ECO:0000313" key="3">
    <source>
        <dbReference type="EMBL" id="VDM73472.1"/>
    </source>
</evidence>
<feature type="repeat" description="HEAT" evidence="2">
    <location>
        <begin position="38"/>
        <end position="67"/>
    </location>
</feature>
<dbReference type="GO" id="GO:0000159">
    <property type="term" value="C:protein phosphatase type 2A complex"/>
    <property type="evidence" value="ECO:0007669"/>
    <property type="project" value="TreeGrafter"/>
</dbReference>
<dbReference type="PROSITE" id="PS50077">
    <property type="entry name" value="HEAT_REPEAT"/>
    <property type="match status" value="2"/>
</dbReference>
<dbReference type="InterPro" id="IPR051023">
    <property type="entry name" value="PP2A_Regulatory_Subunit_A"/>
</dbReference>
<reference evidence="3 4" key="1">
    <citation type="submission" date="2018-11" db="EMBL/GenBank/DDBJ databases">
        <authorList>
            <consortium name="Pathogen Informatics"/>
        </authorList>
    </citation>
    <scope>NUCLEOTIDE SEQUENCE [LARGE SCALE GENOMIC DNA]</scope>
</reference>
<keyword evidence="1" id="KW-0677">Repeat</keyword>
<dbReference type="GO" id="GO:0005634">
    <property type="term" value="C:nucleus"/>
    <property type="evidence" value="ECO:0007669"/>
    <property type="project" value="TreeGrafter"/>
</dbReference>
<dbReference type="PANTHER" id="PTHR10648:SF4">
    <property type="entry name" value="PROTEIN PHOSPHATASE 2 (FORMERLY 2A), REGULATORY SUBUNIT A, BETA ISOFORM-RELATED"/>
    <property type="match status" value="1"/>
</dbReference>
<sequence>MGVVQLSEDNVPNVRFGVAKGLQKIGKVVDGSILQNEIKPILMNLMNDADFDVRYFAEEAKNSLGLH</sequence>
<protein>
    <recommendedName>
        <fullName evidence="5">Condensin complex subunit 1 C-terminal domain-containing protein</fullName>
    </recommendedName>
</protein>
<evidence type="ECO:0000256" key="2">
    <source>
        <dbReference type="PROSITE-ProRule" id="PRU00103"/>
    </source>
</evidence>
<gene>
    <name evidence="3" type="ORF">SVUK_LOCUS8470</name>
</gene>
<accession>A0A3P7L1Z4</accession>
<evidence type="ECO:0008006" key="5">
    <source>
        <dbReference type="Google" id="ProtNLM"/>
    </source>
</evidence>
<dbReference type="OrthoDB" id="340346at2759"/>
<organism evidence="3 4">
    <name type="scientific">Strongylus vulgaris</name>
    <name type="common">Blood worm</name>
    <dbReference type="NCBI Taxonomy" id="40348"/>
    <lineage>
        <taxon>Eukaryota</taxon>
        <taxon>Metazoa</taxon>
        <taxon>Ecdysozoa</taxon>
        <taxon>Nematoda</taxon>
        <taxon>Chromadorea</taxon>
        <taxon>Rhabditida</taxon>
        <taxon>Rhabditina</taxon>
        <taxon>Rhabditomorpha</taxon>
        <taxon>Strongyloidea</taxon>
        <taxon>Strongylidae</taxon>
        <taxon>Strongylus</taxon>
    </lineage>
</organism>
<proteinExistence type="predicted"/>
<dbReference type="InterPro" id="IPR011989">
    <property type="entry name" value="ARM-like"/>
</dbReference>
<dbReference type="AlphaFoldDB" id="A0A3P7L1Z4"/>
<dbReference type="Gene3D" id="1.25.10.10">
    <property type="entry name" value="Leucine-rich Repeat Variant"/>
    <property type="match status" value="1"/>
</dbReference>
<dbReference type="InterPro" id="IPR016024">
    <property type="entry name" value="ARM-type_fold"/>
</dbReference>
<evidence type="ECO:0000313" key="4">
    <source>
        <dbReference type="Proteomes" id="UP000270094"/>
    </source>
</evidence>